<feature type="region of interest" description="Disordered" evidence="1">
    <location>
        <begin position="148"/>
        <end position="817"/>
    </location>
</feature>
<evidence type="ECO:0000313" key="2">
    <source>
        <dbReference type="EMBL" id="KNE95800.1"/>
    </source>
</evidence>
<dbReference type="PANTHER" id="PTHR37988">
    <property type="entry name" value="UPF0592 MEMBRANE PROTEIN C7D4.03C"/>
    <property type="match status" value="1"/>
</dbReference>
<feature type="region of interest" description="Disordered" evidence="1">
    <location>
        <begin position="1799"/>
        <end position="1833"/>
    </location>
</feature>
<dbReference type="Proteomes" id="UP000054564">
    <property type="component" value="Unassembled WGS sequence"/>
</dbReference>
<gene>
    <name evidence="2" type="ORF">PSTG_10860</name>
</gene>
<feature type="compositionally biased region" description="Low complexity" evidence="1">
    <location>
        <begin position="366"/>
        <end position="380"/>
    </location>
</feature>
<evidence type="ECO:0000256" key="1">
    <source>
        <dbReference type="SAM" id="MobiDB-lite"/>
    </source>
</evidence>
<feature type="compositionally biased region" description="Acidic residues" evidence="1">
    <location>
        <begin position="253"/>
        <end position="265"/>
    </location>
</feature>
<proteinExistence type="predicted"/>
<feature type="compositionally biased region" description="Polar residues" evidence="1">
    <location>
        <begin position="447"/>
        <end position="462"/>
    </location>
</feature>
<organism evidence="2 3">
    <name type="scientific">Puccinia striiformis f. sp. tritici PST-78</name>
    <dbReference type="NCBI Taxonomy" id="1165861"/>
    <lineage>
        <taxon>Eukaryota</taxon>
        <taxon>Fungi</taxon>
        <taxon>Dikarya</taxon>
        <taxon>Basidiomycota</taxon>
        <taxon>Pucciniomycotina</taxon>
        <taxon>Pucciniomycetes</taxon>
        <taxon>Pucciniales</taxon>
        <taxon>Pucciniaceae</taxon>
        <taxon>Puccinia</taxon>
    </lineage>
</organism>
<sequence length="1874" mass="204493">MSGHSHSQPISLNEQQQQRKQQQQQQVISFPTKNGVRQRVTSPQSTRNNNQLTPRPPMKPVAIKQQQQASPSSPTPTTTTSSPAHQFEVRLSNSPSTISLSHYPQNHHSRRDTLRSLSDILNTSTSSSNLDSSNSTHADFQFTSVSNEPSSYLNHSVSNTKPLPDRSASRSSFRSEMEDDDDHQKFLRSLSSSPTSHHSPTRTSSLLLNDPSASEPTPKPKSNPKTKSYLLDLDISGSGPSLKPTSSRGGTHEDEESEEEEDSEDDHQPRGNIIEQPSIRTSSRQIIMATSEEGGAGEEEEDPYSSSNDDDDEDDAISIQYTGSSCDDHGPPNRLAAPHAPHQESISEQLLPSPTESPGPYMNRQLSASLSAAAAAPSSANNQKQRGMSHGLSTKKSFSFFKQLSSHSRASSSTNSHSENQQQQQAGMIYNIRGGSTSSFKPDHSSIDPSPVSSLTSFNTTGSKASTSSKASSSSRMARLLSRVTGGGSSSNSSSSANNISTIAQTGQANTGRPQLPKSASAQQVHSPGTVIGCLSTKDNQTAKPMRRKGSISNFLDTISISRDKSSNKPLQTQPVVQQQQQQGEGGRDSFSQPSIAPRKSFDMLMRPFLGSRNNNQASNDPVPSSTTTTTNTTTTLPSLPAPNPATNNPTRRPMLKAKRSYDMLKGKLGSSRKSMDDLSNMAPPPPTSKQPASTTTSPPGSLPSSTATGSNSITNLQSSQHSKTKKLVGGPILLSETSSTPTVTPPTSQQQFIGSSSTSAPNLSSTSSTPTHIVGSTVKPTSHNIQSPPRSSSNSFPDLSTTLANNAPPKSAPRRLPAQPRVISHHTAASQWNALESILVNFQSIIHSSSSSSTKQQQGSMNQENSRIDLTVGLTTHLLPFLKQEEVFNNGLNSVYDDPKLAIKHRSILLGWLELIFDELREPQPTSRAACLDGVSGILESHFFASHNINSSPEAVKQYRLVLVSVLNFAIDKLNDKAVYANTLVFAGRMLSLAFFRIEGVGRKLLRALPPVKRMSMRRLLDEMESSSNNNQQNSNSIEPPNLQPFPAYLRELCFVDLPSYCKVFNSPSADSDNLLVQEGEILVEMSGNWLIRWTASDSDLPFAFYRAYHRQLATYLRPQESNVVHPSTLISMPGFLLVSASFLDKCDSLVHRSLRSVTTLGPTANNFNAGESANLVMGAKPKVLELAHRRLVSTALDIVGGSPSPLVDQELPSDDSDRRRQFFGGLLNLWIRAIAKRTSMWDTRSVFLLLDFLDGLFYTVLYTAPVPPVNNDLNSSLAPAVPKLVLPSLELFDLHFILDVLRRILLTADNTVCIMRTIAFIYSQFEALTSPPETLRALCLDLLLDPEVFQHLFLHWNSGVRGYYMRLLVWRLSRLNGSTQQGIKKTAKSKDVVKIILAFNARLDAIRKRHDQLSPASELMGTQEDEARRLKRTTICSTRGVSDKPWAISELPPEEVCTETMDDPFRDGSGLMGGGDDGSSSDKPAVAKVVSWLKVVKRLGGSSKPKNRQEYTSPEPAYPARLSSEPSQQPAQQQQQQQQMTSSQERSPEIERDHLSPARSIKRDRQEQQQQDSQSTTASPQVELSELENESVSGRKSESSQRSAPVHGPESPTFFQFEFELGAEIPRSDSFDTPATTPCPSEANPNNNPNPNSSPASPANNALGKSTDSNPHGKANPEPRVSSRFSKRASLLPPAALDMLKDNEGSEDGSPVPDVPTVPSQFIIPNNSAASATIEFEDEAARRKRKKREKLEREARLLSYPITKQAYAVKALAEYEQSLEEEFEWKEKLIEEHNLNLLNNNNNSSSHDDLGVDGSSSTSHQAQHKDKDPSLKDSALLAAAAAAANSSVTNSIVEAIVPRLAVSWPLSFSEDE</sequence>
<dbReference type="Pfam" id="PF08578">
    <property type="entry name" value="DUF1765"/>
    <property type="match status" value="1"/>
</dbReference>
<feature type="compositionally biased region" description="Low complexity" evidence="1">
    <location>
        <begin position="1525"/>
        <end position="1547"/>
    </location>
</feature>
<feature type="compositionally biased region" description="Polar residues" evidence="1">
    <location>
        <begin position="551"/>
        <end position="561"/>
    </location>
</feature>
<dbReference type="STRING" id="1165861.A0A0L0V930"/>
<comment type="caution">
    <text evidence="2">The sequence shown here is derived from an EMBL/GenBank/DDBJ whole genome shotgun (WGS) entry which is preliminary data.</text>
</comment>
<feature type="compositionally biased region" description="Low complexity" evidence="1">
    <location>
        <begin position="1642"/>
        <end position="1664"/>
    </location>
</feature>
<dbReference type="InterPro" id="IPR013887">
    <property type="entry name" value="UPF0592"/>
</dbReference>
<feature type="compositionally biased region" description="Low complexity" evidence="1">
    <location>
        <begin position="572"/>
        <end position="583"/>
    </location>
</feature>
<feature type="compositionally biased region" description="Basic and acidic residues" evidence="1">
    <location>
        <begin position="163"/>
        <end position="176"/>
    </location>
</feature>
<feature type="compositionally biased region" description="Polar residues" evidence="1">
    <location>
        <begin position="148"/>
        <end position="161"/>
    </location>
</feature>
<feature type="compositionally biased region" description="Basic and acidic residues" evidence="1">
    <location>
        <begin position="1548"/>
        <end position="1569"/>
    </location>
</feature>
<protein>
    <submittedName>
        <fullName evidence="2">Uncharacterized protein</fullName>
    </submittedName>
</protein>
<accession>A0A0L0V930</accession>
<feature type="compositionally biased region" description="Low complexity" evidence="1">
    <location>
        <begin position="463"/>
        <end position="483"/>
    </location>
</feature>
<feature type="compositionally biased region" description="Low complexity" evidence="1">
    <location>
        <begin position="624"/>
        <end position="651"/>
    </location>
</feature>
<feature type="compositionally biased region" description="Polar residues" evidence="1">
    <location>
        <begin position="612"/>
        <end position="623"/>
    </location>
</feature>
<feature type="compositionally biased region" description="Low complexity" evidence="1">
    <location>
        <begin position="692"/>
        <end position="711"/>
    </location>
</feature>
<feature type="region of interest" description="Disordered" evidence="1">
    <location>
        <begin position="1502"/>
        <end position="1722"/>
    </location>
</feature>
<keyword evidence="3" id="KW-1185">Reference proteome</keyword>
<feature type="compositionally biased region" description="Low complexity" evidence="1">
    <location>
        <begin position="490"/>
        <end position="504"/>
    </location>
</feature>
<feature type="compositionally biased region" description="Polar residues" evidence="1">
    <location>
        <begin position="39"/>
        <end position="53"/>
    </location>
</feature>
<feature type="compositionally biased region" description="Polar residues" evidence="1">
    <location>
        <begin position="344"/>
        <end position="356"/>
    </location>
</feature>
<feature type="compositionally biased region" description="Acidic residues" evidence="1">
    <location>
        <begin position="295"/>
        <end position="316"/>
    </location>
</feature>
<reference evidence="3" key="1">
    <citation type="submission" date="2014-03" db="EMBL/GenBank/DDBJ databases">
        <title>The Genome Sequence of Puccinia striiformis f. sp. tritici PST-78.</title>
        <authorList>
            <consortium name="The Broad Institute Genome Sequencing Platform"/>
            <person name="Cuomo C."/>
            <person name="Hulbert S."/>
            <person name="Chen X."/>
            <person name="Walker B."/>
            <person name="Young S.K."/>
            <person name="Zeng Q."/>
            <person name="Gargeya S."/>
            <person name="Fitzgerald M."/>
            <person name="Haas B."/>
            <person name="Abouelleil A."/>
            <person name="Alvarado L."/>
            <person name="Arachchi H.M."/>
            <person name="Berlin A.M."/>
            <person name="Chapman S.B."/>
            <person name="Goldberg J."/>
            <person name="Griggs A."/>
            <person name="Gujja S."/>
            <person name="Hansen M."/>
            <person name="Howarth C."/>
            <person name="Imamovic A."/>
            <person name="Larimer J."/>
            <person name="McCowan C."/>
            <person name="Montmayeur A."/>
            <person name="Murphy C."/>
            <person name="Neiman D."/>
            <person name="Pearson M."/>
            <person name="Priest M."/>
            <person name="Roberts A."/>
            <person name="Saif S."/>
            <person name="Shea T."/>
            <person name="Sisk P."/>
            <person name="Sykes S."/>
            <person name="Wortman J."/>
            <person name="Nusbaum C."/>
            <person name="Birren B."/>
        </authorList>
    </citation>
    <scope>NUCLEOTIDE SEQUENCE [LARGE SCALE GENOMIC DNA]</scope>
    <source>
        <strain evidence="3">race PST-78</strain>
    </source>
</reference>
<dbReference type="PANTHER" id="PTHR37988:SF1">
    <property type="entry name" value="UPF0592 MEMBRANE PROTEIN C7D4.03C"/>
    <property type="match status" value="1"/>
</dbReference>
<evidence type="ECO:0000313" key="3">
    <source>
        <dbReference type="Proteomes" id="UP000054564"/>
    </source>
</evidence>
<feature type="region of interest" description="Disordered" evidence="1">
    <location>
        <begin position="1"/>
        <end position="85"/>
    </location>
</feature>
<dbReference type="EMBL" id="AJIL01000091">
    <property type="protein sequence ID" value="KNE95800.1"/>
    <property type="molecule type" value="Genomic_DNA"/>
</dbReference>
<feature type="compositionally biased region" description="Low complexity" evidence="1">
    <location>
        <begin position="70"/>
        <end position="83"/>
    </location>
</feature>
<name>A0A0L0V930_9BASI</name>
<feature type="region of interest" description="Disordered" evidence="1">
    <location>
        <begin position="1462"/>
        <end position="1486"/>
    </location>
</feature>
<feature type="compositionally biased region" description="Polar residues" evidence="1">
    <location>
        <begin position="505"/>
        <end position="527"/>
    </location>
</feature>
<feature type="compositionally biased region" description="Low complexity" evidence="1">
    <location>
        <begin position="738"/>
        <end position="772"/>
    </location>
</feature>
<feature type="compositionally biased region" description="Low complexity" evidence="1">
    <location>
        <begin position="1570"/>
        <end position="1579"/>
    </location>
</feature>
<dbReference type="OrthoDB" id="2505807at2759"/>
<feature type="compositionally biased region" description="Polar residues" evidence="1">
    <location>
        <begin position="712"/>
        <end position="722"/>
    </location>
</feature>
<feature type="compositionally biased region" description="Low complexity" evidence="1">
    <location>
        <begin position="187"/>
        <end position="208"/>
    </location>
</feature>
<feature type="compositionally biased region" description="Polar residues" evidence="1">
    <location>
        <begin position="779"/>
        <end position="806"/>
    </location>
</feature>
<feature type="compositionally biased region" description="Low complexity" evidence="1">
    <location>
        <begin position="394"/>
        <end position="426"/>
    </location>
</feature>
<feature type="compositionally biased region" description="Low complexity" evidence="1">
    <location>
        <begin position="15"/>
        <end position="26"/>
    </location>
</feature>
<feature type="compositionally biased region" description="Polar residues" evidence="1">
    <location>
        <begin position="1"/>
        <end position="14"/>
    </location>
</feature>